<dbReference type="SUPFAM" id="SSF53323">
    <property type="entry name" value="Pyruvate-ferredoxin oxidoreductase, PFOR, domain III"/>
    <property type="match status" value="1"/>
</dbReference>
<keyword evidence="4" id="KW-1185">Reference proteome</keyword>
<dbReference type="InterPro" id="IPR052554">
    <property type="entry name" value="2-oxoglutarate_synth_KorC"/>
</dbReference>
<feature type="domain" description="Pyruvate/ketoisovalerate oxidoreductase catalytic" evidence="2">
    <location>
        <begin position="13"/>
        <end position="174"/>
    </location>
</feature>
<organism evidence="3 4">
    <name type="scientific">Desulfocucumis palustris</name>
    <dbReference type="NCBI Taxonomy" id="1898651"/>
    <lineage>
        <taxon>Bacteria</taxon>
        <taxon>Bacillati</taxon>
        <taxon>Bacillota</taxon>
        <taxon>Clostridia</taxon>
        <taxon>Eubacteriales</taxon>
        <taxon>Desulfocucumaceae</taxon>
        <taxon>Desulfocucumis</taxon>
    </lineage>
</organism>
<name>A0A2L2X9K7_9FIRM</name>
<dbReference type="PANTHER" id="PTHR42730">
    <property type="entry name" value="2-OXOGLUTARATE SYNTHASE SUBUNIT KORC"/>
    <property type="match status" value="1"/>
</dbReference>
<reference evidence="4" key="1">
    <citation type="submission" date="2018-02" db="EMBL/GenBank/DDBJ databases">
        <title>Genome sequence of Desulfocucumis palustris strain NAW-5.</title>
        <authorList>
            <person name="Watanabe M."/>
            <person name="Kojima H."/>
            <person name="Fukui M."/>
        </authorList>
    </citation>
    <scope>NUCLEOTIDE SEQUENCE [LARGE SCALE GENOMIC DNA]</scope>
    <source>
        <strain evidence="4">NAW-5</strain>
    </source>
</reference>
<dbReference type="EMBL" id="BFAV01000045">
    <property type="protein sequence ID" value="GBF32624.1"/>
    <property type="molecule type" value="Genomic_DNA"/>
</dbReference>
<evidence type="ECO:0000313" key="4">
    <source>
        <dbReference type="Proteomes" id="UP000239549"/>
    </source>
</evidence>
<dbReference type="Pfam" id="PF01558">
    <property type="entry name" value="POR"/>
    <property type="match status" value="1"/>
</dbReference>
<dbReference type="RefSeq" id="WP_104371128.1">
    <property type="nucleotide sequence ID" value="NZ_BFAV01000045.1"/>
</dbReference>
<dbReference type="OrthoDB" id="9789125at2"/>
<dbReference type="PANTHER" id="PTHR42730:SF1">
    <property type="entry name" value="2-OXOGLUTARATE SYNTHASE SUBUNIT KORC"/>
    <property type="match status" value="1"/>
</dbReference>
<dbReference type="Proteomes" id="UP000239549">
    <property type="component" value="Unassembled WGS sequence"/>
</dbReference>
<dbReference type="AlphaFoldDB" id="A0A2L2X9K7"/>
<sequence length="183" mass="19415">MNERVEIILSGSGGQGMILAGIILADAAIREGKSVVQSQSYGPEARGGASRAEVIIGGEELDYPKISNPDILLAMSQQASDKFLHRVKKGGLVILDSSYVADFPRPDGVRLYSIPISDTARDGLGKEMMANMVALGALIQVSGVIGRDNVQKAVEERVPSGSLEKNILALELGRKLAKNSDIL</sequence>
<evidence type="ECO:0000313" key="3">
    <source>
        <dbReference type="EMBL" id="GBF32624.1"/>
    </source>
</evidence>
<dbReference type="Gene3D" id="3.40.920.10">
    <property type="entry name" value="Pyruvate-ferredoxin oxidoreductase, PFOR, domain III"/>
    <property type="match status" value="1"/>
</dbReference>
<dbReference type="InterPro" id="IPR019752">
    <property type="entry name" value="Pyrv/ketoisovalerate_OxRed_cat"/>
</dbReference>
<dbReference type="GO" id="GO:0016903">
    <property type="term" value="F:oxidoreductase activity, acting on the aldehyde or oxo group of donors"/>
    <property type="evidence" value="ECO:0007669"/>
    <property type="project" value="InterPro"/>
</dbReference>
<evidence type="ECO:0000259" key="2">
    <source>
        <dbReference type="Pfam" id="PF01558"/>
    </source>
</evidence>
<dbReference type="InterPro" id="IPR002869">
    <property type="entry name" value="Pyrv_flavodox_OxRed_cen"/>
</dbReference>
<proteinExistence type="predicted"/>
<protein>
    <submittedName>
        <fullName evidence="3">2-oxoglutarate oxidoreductase, gamma subunit</fullName>
    </submittedName>
</protein>
<keyword evidence="1" id="KW-0560">Oxidoreductase</keyword>
<evidence type="ECO:0000256" key="1">
    <source>
        <dbReference type="ARBA" id="ARBA00023002"/>
    </source>
</evidence>
<gene>
    <name evidence="3" type="ORF">DCCM_0820</name>
</gene>
<comment type="caution">
    <text evidence="3">The sequence shown here is derived from an EMBL/GenBank/DDBJ whole genome shotgun (WGS) entry which is preliminary data.</text>
</comment>
<accession>A0A2L2X9K7</accession>